<dbReference type="InterPro" id="IPR011711">
    <property type="entry name" value="GntR_C"/>
</dbReference>
<keyword evidence="1" id="KW-0805">Transcription regulation</keyword>
<feature type="domain" description="HTH gntR-type" evidence="4">
    <location>
        <begin position="15"/>
        <end position="83"/>
    </location>
</feature>
<name>A0ABY8QWE6_9MICO</name>
<dbReference type="RefSeq" id="WP_349639397.1">
    <property type="nucleotide sequence ID" value="NZ_CP090958.1"/>
</dbReference>
<dbReference type="Proteomes" id="UP001209083">
    <property type="component" value="Chromosome"/>
</dbReference>
<dbReference type="InterPro" id="IPR036388">
    <property type="entry name" value="WH-like_DNA-bd_sf"/>
</dbReference>
<proteinExistence type="predicted"/>
<dbReference type="Pfam" id="PF00392">
    <property type="entry name" value="GntR"/>
    <property type="match status" value="1"/>
</dbReference>
<dbReference type="SUPFAM" id="SSF48008">
    <property type="entry name" value="GntR ligand-binding domain-like"/>
    <property type="match status" value="1"/>
</dbReference>
<gene>
    <name evidence="5" type="ORF">LWF01_02160</name>
</gene>
<keyword evidence="6" id="KW-1185">Reference proteome</keyword>
<dbReference type="InterPro" id="IPR036390">
    <property type="entry name" value="WH_DNA-bd_sf"/>
</dbReference>
<dbReference type="SMART" id="SM00345">
    <property type="entry name" value="HTH_GNTR"/>
    <property type="match status" value="1"/>
</dbReference>
<dbReference type="SMART" id="SM00895">
    <property type="entry name" value="FCD"/>
    <property type="match status" value="1"/>
</dbReference>
<dbReference type="InterPro" id="IPR000524">
    <property type="entry name" value="Tscrpt_reg_HTH_GntR"/>
</dbReference>
<reference evidence="5 6" key="1">
    <citation type="submission" date="2023-05" db="EMBL/GenBank/DDBJ databases">
        <title>Lithophilousrod everest ZFBP1038 complete genpme.</title>
        <authorList>
            <person name="Tian M."/>
        </authorList>
    </citation>
    <scope>NUCLEOTIDE SEQUENCE [LARGE SCALE GENOMIC DNA]</scope>
    <source>
        <strain evidence="5 6">ZFBP1038</strain>
    </source>
</reference>
<dbReference type="CDD" id="cd07377">
    <property type="entry name" value="WHTH_GntR"/>
    <property type="match status" value="1"/>
</dbReference>
<evidence type="ECO:0000256" key="1">
    <source>
        <dbReference type="ARBA" id="ARBA00023015"/>
    </source>
</evidence>
<evidence type="ECO:0000313" key="5">
    <source>
        <dbReference type="EMBL" id="WGW12594.1"/>
    </source>
</evidence>
<dbReference type="EMBL" id="CP090958">
    <property type="protein sequence ID" value="WGW12594.1"/>
    <property type="molecule type" value="Genomic_DNA"/>
</dbReference>
<organism evidence="5 6">
    <name type="scientific">Saxibacter everestensis</name>
    <dbReference type="NCBI Taxonomy" id="2909229"/>
    <lineage>
        <taxon>Bacteria</taxon>
        <taxon>Bacillati</taxon>
        <taxon>Actinomycetota</taxon>
        <taxon>Actinomycetes</taxon>
        <taxon>Micrococcales</taxon>
        <taxon>Brevibacteriaceae</taxon>
        <taxon>Saxibacter</taxon>
    </lineage>
</organism>
<protein>
    <submittedName>
        <fullName evidence="5">FadR/GntR family transcriptional regulator</fullName>
    </submittedName>
</protein>
<dbReference type="InterPro" id="IPR008920">
    <property type="entry name" value="TF_FadR/GntR_C"/>
</dbReference>
<evidence type="ECO:0000256" key="3">
    <source>
        <dbReference type="ARBA" id="ARBA00023163"/>
    </source>
</evidence>
<dbReference type="Gene3D" id="1.20.120.530">
    <property type="entry name" value="GntR ligand-binding domain-like"/>
    <property type="match status" value="1"/>
</dbReference>
<accession>A0ABY8QWE6</accession>
<dbReference type="PANTHER" id="PTHR43537">
    <property type="entry name" value="TRANSCRIPTIONAL REGULATOR, GNTR FAMILY"/>
    <property type="match status" value="1"/>
</dbReference>
<dbReference type="Gene3D" id="1.10.10.10">
    <property type="entry name" value="Winged helix-like DNA-binding domain superfamily/Winged helix DNA-binding domain"/>
    <property type="match status" value="1"/>
</dbReference>
<keyword evidence="2" id="KW-0238">DNA-binding</keyword>
<dbReference type="SUPFAM" id="SSF46785">
    <property type="entry name" value="Winged helix' DNA-binding domain"/>
    <property type="match status" value="1"/>
</dbReference>
<keyword evidence="3" id="KW-0804">Transcription</keyword>
<dbReference type="PROSITE" id="PS50949">
    <property type="entry name" value="HTH_GNTR"/>
    <property type="match status" value="1"/>
</dbReference>
<dbReference type="PRINTS" id="PR00035">
    <property type="entry name" value="HTHGNTR"/>
</dbReference>
<dbReference type="Pfam" id="PF07729">
    <property type="entry name" value="FCD"/>
    <property type="match status" value="1"/>
</dbReference>
<sequence length="232" mass="25193">MTATADPSKFGIERISATEAVFRALTAMIQSERYAVGDRLPAELALAREFGVSRSVVREALHACATLGLTETRTGSGTFLLAKTRSSQLVFGDFSAQDLIEARPHIEVPTAGYAAERRTSEQLANLHRILSELDDAQDLHTWVKLDGELHVAIAVASRNPVFISVVTSTRQALDIQSEFLNITQARQHASDVEHAEIVRAIESGSAQQARDAMSNHLRQVAAAVSNIDANPH</sequence>
<evidence type="ECO:0000259" key="4">
    <source>
        <dbReference type="PROSITE" id="PS50949"/>
    </source>
</evidence>
<evidence type="ECO:0000256" key="2">
    <source>
        <dbReference type="ARBA" id="ARBA00023125"/>
    </source>
</evidence>
<evidence type="ECO:0000313" key="6">
    <source>
        <dbReference type="Proteomes" id="UP001209083"/>
    </source>
</evidence>
<dbReference type="PANTHER" id="PTHR43537:SF5">
    <property type="entry name" value="UXU OPERON TRANSCRIPTIONAL REGULATOR"/>
    <property type="match status" value="1"/>
</dbReference>